<comment type="similarity">
    <text evidence="3">In the C-terminal section; belongs to the AIR carboxylase family. Class I subfamily.</text>
</comment>
<dbReference type="InterPro" id="IPR040686">
    <property type="entry name" value="PurK_C"/>
</dbReference>
<evidence type="ECO:0000256" key="7">
    <source>
        <dbReference type="ARBA" id="ARBA00022755"/>
    </source>
</evidence>
<dbReference type="InterPro" id="IPR003135">
    <property type="entry name" value="ATP-grasp_carboxylate-amine"/>
</dbReference>
<feature type="compositionally biased region" description="Low complexity" evidence="13">
    <location>
        <begin position="1222"/>
        <end position="1240"/>
    </location>
</feature>
<keyword evidence="10" id="KW-0456">Lyase</keyword>
<dbReference type="SUPFAM" id="SSF56059">
    <property type="entry name" value="Glutathione synthetase ATP-binding domain-like"/>
    <property type="match status" value="1"/>
</dbReference>
<comment type="pathway">
    <text evidence="2">Purine metabolism; IMP biosynthesis via de novo pathway; 5-amino-1-(5-phospho-D-ribosyl)imidazole-4-carboxylate from 5-amino-1-(5-phospho-D-ribosyl)imidazole (carboxylase route): step 1/1.</text>
</comment>
<organism evidence="16 17">
    <name type="scientific">Rhizoctonia solani</name>
    <dbReference type="NCBI Taxonomy" id="456999"/>
    <lineage>
        <taxon>Eukaryota</taxon>
        <taxon>Fungi</taxon>
        <taxon>Dikarya</taxon>
        <taxon>Basidiomycota</taxon>
        <taxon>Agaricomycotina</taxon>
        <taxon>Agaricomycetes</taxon>
        <taxon>Cantharellales</taxon>
        <taxon>Ceratobasidiaceae</taxon>
        <taxon>Rhizoctonia</taxon>
    </lineage>
</organism>
<keyword evidence="14" id="KW-0812">Transmembrane</keyword>
<dbReference type="GO" id="GO:0006189">
    <property type="term" value="P:'de novo' IMP biosynthetic process"/>
    <property type="evidence" value="ECO:0007669"/>
    <property type="project" value="UniProtKB-UniPathway"/>
</dbReference>
<dbReference type="HAMAP" id="MF_01929">
    <property type="entry name" value="PurE_classI"/>
    <property type="match status" value="1"/>
</dbReference>
<dbReference type="Pfam" id="PF00731">
    <property type="entry name" value="AIRC"/>
    <property type="match status" value="1"/>
</dbReference>
<keyword evidence="14" id="KW-0472">Membrane</keyword>
<dbReference type="FunFam" id="3.30.470.20:FF:000037">
    <property type="entry name" value="Phosphoribosylaminoimidazole carboxylase, chloroplastic"/>
    <property type="match status" value="1"/>
</dbReference>
<dbReference type="InterPro" id="IPR000031">
    <property type="entry name" value="PurE_dom"/>
</dbReference>
<evidence type="ECO:0000256" key="12">
    <source>
        <dbReference type="PROSITE-ProRule" id="PRU00409"/>
    </source>
</evidence>
<dbReference type="InterPro" id="IPR016185">
    <property type="entry name" value="PreATP-grasp_dom_sf"/>
</dbReference>
<dbReference type="PANTHER" id="PTHR11609:SF5">
    <property type="entry name" value="PHOSPHORIBOSYLAMINOIMIDAZOLE CARBOXYLASE"/>
    <property type="match status" value="1"/>
</dbReference>
<dbReference type="Gene3D" id="3.40.50.20">
    <property type="match status" value="1"/>
</dbReference>
<proteinExistence type="inferred from homology"/>
<dbReference type="HAMAP" id="MF_01928">
    <property type="entry name" value="PurK"/>
    <property type="match status" value="1"/>
</dbReference>
<accession>A0A8H3AAL4</accession>
<feature type="region of interest" description="Disordered" evidence="13">
    <location>
        <begin position="255"/>
        <end position="322"/>
    </location>
</feature>
<evidence type="ECO:0000256" key="2">
    <source>
        <dbReference type="ARBA" id="ARBA00004747"/>
    </source>
</evidence>
<keyword evidence="14" id="KW-1133">Transmembrane helix</keyword>
<dbReference type="EMBL" id="CAJMWT010001707">
    <property type="protein sequence ID" value="CAE6416131.1"/>
    <property type="molecule type" value="Genomic_DNA"/>
</dbReference>
<feature type="region of interest" description="Disordered" evidence="13">
    <location>
        <begin position="1222"/>
        <end position="1245"/>
    </location>
</feature>
<evidence type="ECO:0000256" key="4">
    <source>
        <dbReference type="ARBA" id="ARBA00012329"/>
    </source>
</evidence>
<evidence type="ECO:0000259" key="15">
    <source>
        <dbReference type="PROSITE" id="PS50975"/>
    </source>
</evidence>
<dbReference type="Gene3D" id="3.30.470.20">
    <property type="entry name" value="ATP-grasp fold, B domain"/>
    <property type="match status" value="1"/>
</dbReference>
<dbReference type="EC" id="4.1.1.21" evidence="4"/>
<dbReference type="Gene3D" id="3.30.1490.20">
    <property type="entry name" value="ATP-grasp fold, A domain"/>
    <property type="match status" value="1"/>
</dbReference>
<protein>
    <recommendedName>
        <fullName evidence="5">Phosphoribosylaminoimidazole carboxylase</fullName>
        <ecNumber evidence="4">4.1.1.21</ecNumber>
    </recommendedName>
    <alternativeName>
        <fullName evidence="11">AIR carboxylase</fullName>
    </alternativeName>
</protein>
<evidence type="ECO:0000256" key="13">
    <source>
        <dbReference type="SAM" id="MobiDB-lite"/>
    </source>
</evidence>
<feature type="domain" description="ATP-grasp" evidence="15">
    <location>
        <begin position="464"/>
        <end position="679"/>
    </location>
</feature>
<comment type="catalytic activity">
    <reaction evidence="1">
        <text>5-amino-1-(5-phospho-D-ribosyl)imidazole-4-carboxylate + H(+) = 5-amino-1-(5-phospho-beta-D-ribosyl)imidazole + CO2</text>
        <dbReference type="Rhea" id="RHEA:10792"/>
        <dbReference type="ChEBI" id="CHEBI:15378"/>
        <dbReference type="ChEBI" id="CHEBI:16526"/>
        <dbReference type="ChEBI" id="CHEBI:77657"/>
        <dbReference type="ChEBI" id="CHEBI:137981"/>
        <dbReference type="EC" id="4.1.1.21"/>
    </reaction>
</comment>
<dbReference type="PANTHER" id="PTHR11609">
    <property type="entry name" value="PURINE BIOSYNTHESIS PROTEIN 6/7, PUR6/7"/>
    <property type="match status" value="1"/>
</dbReference>
<evidence type="ECO:0000256" key="9">
    <source>
        <dbReference type="ARBA" id="ARBA00022840"/>
    </source>
</evidence>
<dbReference type="Gene3D" id="3.40.50.1970">
    <property type="match status" value="1"/>
</dbReference>
<dbReference type="SMART" id="SM01001">
    <property type="entry name" value="AIRC"/>
    <property type="match status" value="1"/>
</dbReference>
<keyword evidence="7" id="KW-0658">Purine biosynthesis</keyword>
<dbReference type="InterPro" id="IPR011761">
    <property type="entry name" value="ATP-grasp"/>
</dbReference>
<evidence type="ECO:0000256" key="5">
    <source>
        <dbReference type="ARBA" id="ARBA00021059"/>
    </source>
</evidence>
<evidence type="ECO:0000256" key="6">
    <source>
        <dbReference type="ARBA" id="ARBA00022741"/>
    </source>
</evidence>
<dbReference type="SUPFAM" id="SSF52440">
    <property type="entry name" value="PreATP-grasp domain"/>
    <property type="match status" value="1"/>
</dbReference>
<feature type="transmembrane region" description="Helical" evidence="14">
    <location>
        <begin position="1030"/>
        <end position="1054"/>
    </location>
</feature>
<dbReference type="PROSITE" id="PS50975">
    <property type="entry name" value="ATP_GRASP"/>
    <property type="match status" value="1"/>
</dbReference>
<dbReference type="InterPro" id="IPR005875">
    <property type="entry name" value="PurK"/>
</dbReference>
<evidence type="ECO:0000313" key="16">
    <source>
        <dbReference type="EMBL" id="CAE6416131.1"/>
    </source>
</evidence>
<evidence type="ECO:0000256" key="8">
    <source>
        <dbReference type="ARBA" id="ARBA00022793"/>
    </source>
</evidence>
<dbReference type="GO" id="GO:0005524">
    <property type="term" value="F:ATP binding"/>
    <property type="evidence" value="ECO:0007669"/>
    <property type="project" value="UniProtKB-UniRule"/>
</dbReference>
<dbReference type="FunFam" id="3.40.50.1970:FF:000013">
    <property type="entry name" value="Phosphoribosylaminoimidazole carboxylase"/>
    <property type="match status" value="1"/>
</dbReference>
<dbReference type="Proteomes" id="UP000663843">
    <property type="component" value="Unassembled WGS sequence"/>
</dbReference>
<evidence type="ECO:0000256" key="14">
    <source>
        <dbReference type="SAM" id="Phobius"/>
    </source>
</evidence>
<evidence type="ECO:0000256" key="1">
    <source>
        <dbReference type="ARBA" id="ARBA00001244"/>
    </source>
</evidence>
<dbReference type="InterPro" id="IPR011054">
    <property type="entry name" value="Rudment_hybrid_motif"/>
</dbReference>
<keyword evidence="8" id="KW-0210">Decarboxylase</keyword>
<dbReference type="GO" id="GO:0046872">
    <property type="term" value="F:metal ion binding"/>
    <property type="evidence" value="ECO:0007669"/>
    <property type="project" value="InterPro"/>
</dbReference>
<dbReference type="SUPFAM" id="SSF52255">
    <property type="entry name" value="N5-CAIR mutase (phosphoribosylaminoimidazole carboxylase, PurE)"/>
    <property type="match status" value="1"/>
</dbReference>
<dbReference type="InterPro" id="IPR054350">
    <property type="entry name" value="PurT/PurK_preATP-grasp"/>
</dbReference>
<dbReference type="Pfam" id="PF22660">
    <property type="entry name" value="RS_preATP-grasp-like"/>
    <property type="match status" value="1"/>
</dbReference>
<keyword evidence="6 12" id="KW-0547">Nucleotide-binding</keyword>
<evidence type="ECO:0000256" key="11">
    <source>
        <dbReference type="ARBA" id="ARBA00031607"/>
    </source>
</evidence>
<evidence type="ECO:0000256" key="10">
    <source>
        <dbReference type="ARBA" id="ARBA00023239"/>
    </source>
</evidence>
<dbReference type="Pfam" id="PF17769">
    <property type="entry name" value="PurK_C"/>
    <property type="match status" value="1"/>
</dbReference>
<comment type="caution">
    <text evidence="16">The sequence shown here is derived from an EMBL/GenBank/DDBJ whole genome shotgun (WGS) entry which is preliminary data.</text>
</comment>
<evidence type="ECO:0000313" key="17">
    <source>
        <dbReference type="Proteomes" id="UP000663843"/>
    </source>
</evidence>
<dbReference type="InterPro" id="IPR013815">
    <property type="entry name" value="ATP_grasp_subdomain_1"/>
</dbReference>
<gene>
    <name evidence="16" type="ORF">RDB_LOCUS48899</name>
</gene>
<dbReference type="UniPathway" id="UPA00074">
    <property type="reaction ID" value="UER00130"/>
</dbReference>
<sequence length="1471" mass="159957">MTKRRSHSRVRYGLAVANEGQAERDLLPSSKVLDAFTKQPIMRVIDRRSADAKRRSADSTMLLGGVEDIQRDDPMFILRRVAGARNSIRSSSSRYSAPLDEVALQHLAVQRESVSDASVVSDKEPQQLASPHQMTPKEIIAAQRAASRANQRAIITSQANSERGVDVLLSDRATLRSTRARTDDRMRYSYVLPDGEAYDISDIVERELRGNQSPSGTRVVSSEGGDLLEGVLEIPRNVMEEKLDRVLNKIRDDKSNGRLGINLSTQARQSPSGTSRSSHHRHGSDSSPRLGYSPHHDSDASHYYNGRSPVTPPTTVEARGPTRPVLLRDNFGVNELMAVIELRAALRKPAPRPSLSPVDELLFGPSLTVGEIHPSLRDIYEPTFREMQDMDRQLDELLHATFQMNTKRIGVLGGGQLGRMLAASASLLNVQLVFLDVGAQAPAKQVLASTDHIDGSFSDPTKIRELASKVDILTVEIEHVNVEVLESIEREGNVSVQPTPATIRIIQDKYVQKEHLVSHNVRVAESVPVTSSVEAVQEAGRKMGYPLMLKSRTKLCGDRPLYAERWAPFVKELAVMVVRGLDGQVRSYPVVETVHKNNICHLVFAPARENTGVIQAARKLAEDAVRTFTGAGVFGVEMFLMPDDTLMVNEIAPRPHNSGHYTIEGCYSSQYDNHLRAILSLPLGDTDLKVTSAIMLNLIGQSDQGDEIGRVARAALDVPGASTHLYGKAACRLGRKMGHITLVGSSDAHTRRNLRGLLQAMGEPTDQIDLYAPEDPAPGFSHPSPLVGVIMGSDSDLPTMRAAAQILETFKIPFELSIVSAHRTADRMVTYARSAAGRGLGVIIAGAGGAAHLPGMVAAMTSLPVIGVPVKGSSLDGVDSLHSIVQMPRGVPVATVAINNSTNAGLLAVRILGASDPRIQAAMDEYMQKMEKEVLGKVDKLDQVANAGISLKRKFRCFYGDFGDHLFAIDLYHPRHQFIVAAERGPTTNAALTIFNVDMPPLIGLYTRTLLDTRSSSASASPLTSMPGRLVLILCIVFGTLLGCIAVAMSIFFARRHKRRKRDTAVLNMHREASFVAGTPSVVDIISPPQPSRRPSARTVPHIVIPSPELGSVFHLDLVPGMARRRSSMYYGRRTPSARPRSGSAPIPHSPTPHYESLFSRTSTAVATPGLDKYDTPLRVLNPSPHISTSTVETHVQKPTPIYQAGFNSSRERLVSTASADSLFSGSTTTPPLSPSGTWSHPGTNRVESPTDIISAAGTRSLNRSLSQQSALVMPPSPHIAVECYEMSSHLVDPELTPRAKHPLSPPPPLEPPLGTTGSPVTLSRFPFRFSVDGPSLPGLPSITDDSPVPNSQAPVLSSRISHSHLSVPAHQVYGLGLNQSRSRQSLQGHPTPSLKLKIHHNPSDEIIAIAFAPQMINFRAVSDAVHGRLGFEPGRIWNDQGSEIADDSSLLAWLDEEYTKGHTRLMLHVE</sequence>
<dbReference type="NCBIfam" id="TIGR01162">
    <property type="entry name" value="purE"/>
    <property type="match status" value="1"/>
</dbReference>
<reference evidence="16" key="1">
    <citation type="submission" date="2021-01" db="EMBL/GenBank/DDBJ databases">
        <authorList>
            <person name="Kaushik A."/>
        </authorList>
    </citation>
    <scope>NUCLEOTIDE SEQUENCE</scope>
    <source>
        <strain evidence="16">AG2-2IIIB</strain>
    </source>
</reference>
<name>A0A8H3AAL4_9AGAM</name>
<dbReference type="Pfam" id="PF02222">
    <property type="entry name" value="ATP-grasp"/>
    <property type="match status" value="1"/>
</dbReference>
<dbReference type="InterPro" id="IPR033747">
    <property type="entry name" value="PurE_ClassI"/>
</dbReference>
<dbReference type="GO" id="GO:0004638">
    <property type="term" value="F:phosphoribosylaminoimidazole carboxylase activity"/>
    <property type="evidence" value="ECO:0007669"/>
    <property type="project" value="UniProtKB-EC"/>
</dbReference>
<evidence type="ECO:0000256" key="3">
    <source>
        <dbReference type="ARBA" id="ARBA00006114"/>
    </source>
</evidence>
<keyword evidence="9 12" id="KW-0067">ATP-binding</keyword>
<dbReference type="SUPFAM" id="SSF51246">
    <property type="entry name" value="Rudiment single hybrid motif"/>
    <property type="match status" value="1"/>
</dbReference>